<proteinExistence type="predicted"/>
<accession>A0AAD5KGB4</accession>
<comment type="caution">
    <text evidence="1">The sequence shown here is derived from an EMBL/GenBank/DDBJ whole genome shotgun (WGS) entry which is preliminary data.</text>
</comment>
<gene>
    <name evidence="1" type="ORF">GHT06_004486</name>
</gene>
<evidence type="ECO:0000313" key="2">
    <source>
        <dbReference type="Proteomes" id="UP000820818"/>
    </source>
</evidence>
<dbReference type="Proteomes" id="UP000820818">
    <property type="component" value="Unassembled WGS sequence"/>
</dbReference>
<dbReference type="EMBL" id="WJBH02000028">
    <property type="protein sequence ID" value="KAI9551229.1"/>
    <property type="molecule type" value="Genomic_DNA"/>
</dbReference>
<protein>
    <submittedName>
        <fullName evidence="1">Uncharacterized protein</fullName>
    </submittedName>
</protein>
<evidence type="ECO:0000313" key="1">
    <source>
        <dbReference type="EMBL" id="KAI9551229.1"/>
    </source>
</evidence>
<name>A0AAD5KGB4_9CRUS</name>
<sequence length="374" mass="43841">MANPFSDVMDLFEDESVPILSEVPLRSKPGFCYIYQWQESTKKEDWRRDDYRWKQDGTCSFVHDGVEGGKKLYFKLQIGLKEWSKQFKKSAYTHPTYEKKVLVLYEGDVSVVNDFCHGNATSKAKTEKAFHSTRPSLLKELKLTEGLGHPIKVYSDFVNKAPSSLARQEIDAPRDVKQVRNAQQVVRDRKRLSRDPICDLTELYYKTDFISDLLLFPTFICLCYHKPVMENFQNLIDRSDLPAMWLSYDTTFKMGDFYLSILAYRDTQFEQRPVTPLMHMLHERKWESSHDFFFKRFTEIVPQMTAVKKMAIATDEETAIVNSVKRYLPTVHWVRLLDSLLEKYENKAGILEHKHTAGVSKLQERFYPSSSTRF</sequence>
<dbReference type="AlphaFoldDB" id="A0AAD5KGB4"/>
<keyword evidence="2" id="KW-1185">Reference proteome</keyword>
<organism evidence="1 2">
    <name type="scientific">Daphnia sinensis</name>
    <dbReference type="NCBI Taxonomy" id="1820382"/>
    <lineage>
        <taxon>Eukaryota</taxon>
        <taxon>Metazoa</taxon>
        <taxon>Ecdysozoa</taxon>
        <taxon>Arthropoda</taxon>
        <taxon>Crustacea</taxon>
        <taxon>Branchiopoda</taxon>
        <taxon>Diplostraca</taxon>
        <taxon>Cladocera</taxon>
        <taxon>Anomopoda</taxon>
        <taxon>Daphniidae</taxon>
        <taxon>Daphnia</taxon>
        <taxon>Daphnia similis group</taxon>
    </lineage>
</organism>
<reference evidence="1" key="1">
    <citation type="submission" date="2022-05" db="EMBL/GenBank/DDBJ databases">
        <title>A multi-omics perspective on studying reproductive biology in Daphnia sinensis.</title>
        <authorList>
            <person name="Jia J."/>
        </authorList>
    </citation>
    <scope>NUCLEOTIDE SEQUENCE</scope>
    <source>
        <strain evidence="1">WSL</strain>
    </source>
</reference>